<dbReference type="RefSeq" id="WP_126551397.1">
    <property type="nucleotide sequence ID" value="NZ_BIFS01000001.1"/>
</dbReference>
<organism evidence="2 3">
    <name type="scientific">Dictyobacter kobayashii</name>
    <dbReference type="NCBI Taxonomy" id="2014872"/>
    <lineage>
        <taxon>Bacteria</taxon>
        <taxon>Bacillati</taxon>
        <taxon>Chloroflexota</taxon>
        <taxon>Ktedonobacteria</taxon>
        <taxon>Ktedonobacterales</taxon>
        <taxon>Dictyobacteraceae</taxon>
        <taxon>Dictyobacter</taxon>
    </lineage>
</organism>
<reference evidence="3" key="1">
    <citation type="submission" date="2018-12" db="EMBL/GenBank/DDBJ databases">
        <title>Tengunoibacter tsumagoiensis gen. nov., sp. nov., Dictyobacter kobayashii sp. nov., D. alpinus sp. nov., and D. joshuensis sp. nov. and description of Dictyobacteraceae fam. nov. within the order Ktedonobacterales isolated from Tengu-no-mugimeshi.</title>
        <authorList>
            <person name="Wang C.M."/>
            <person name="Zheng Y."/>
            <person name="Sakai Y."/>
            <person name="Toyoda A."/>
            <person name="Minakuchi Y."/>
            <person name="Abe K."/>
            <person name="Yokota A."/>
            <person name="Yabe S."/>
        </authorList>
    </citation>
    <scope>NUCLEOTIDE SEQUENCE [LARGE SCALE GENOMIC DNA]</scope>
    <source>
        <strain evidence="3">Uno11</strain>
    </source>
</reference>
<gene>
    <name evidence="2" type="ORF">KDK_33410</name>
</gene>
<keyword evidence="1" id="KW-0472">Membrane</keyword>
<keyword evidence="1" id="KW-1133">Transmembrane helix</keyword>
<feature type="transmembrane region" description="Helical" evidence="1">
    <location>
        <begin position="106"/>
        <end position="126"/>
    </location>
</feature>
<comment type="caution">
    <text evidence="2">The sequence shown here is derived from an EMBL/GenBank/DDBJ whole genome shotgun (WGS) entry which is preliminary data.</text>
</comment>
<keyword evidence="1" id="KW-0812">Transmembrane</keyword>
<dbReference type="Proteomes" id="UP000287188">
    <property type="component" value="Unassembled WGS sequence"/>
</dbReference>
<evidence type="ECO:0000256" key="1">
    <source>
        <dbReference type="SAM" id="Phobius"/>
    </source>
</evidence>
<name>A0A402AK89_9CHLR</name>
<dbReference type="AlphaFoldDB" id="A0A402AK89"/>
<evidence type="ECO:0000313" key="3">
    <source>
        <dbReference type="Proteomes" id="UP000287188"/>
    </source>
</evidence>
<protein>
    <submittedName>
        <fullName evidence="2">Uncharacterized protein</fullName>
    </submittedName>
</protein>
<evidence type="ECO:0000313" key="2">
    <source>
        <dbReference type="EMBL" id="GCE19541.1"/>
    </source>
</evidence>
<accession>A0A402AK89</accession>
<sequence length="136" mass="14925">MDDHLRKQIEEVLRHVDERPPHTTEEDQGRIVHVYILGEGGYHGGGDPGRPCATALFPLPRKVVTLLGWCLFLTCIALLLSLFPIITITTTTVTLASTTIITQQTTLNPSGVTLLIGGLALLVKLFNFERKETAHA</sequence>
<keyword evidence="3" id="KW-1185">Reference proteome</keyword>
<dbReference type="EMBL" id="BIFS01000001">
    <property type="protein sequence ID" value="GCE19541.1"/>
    <property type="molecule type" value="Genomic_DNA"/>
</dbReference>
<feature type="transmembrane region" description="Helical" evidence="1">
    <location>
        <begin position="66"/>
        <end position="86"/>
    </location>
</feature>
<proteinExistence type="predicted"/>